<dbReference type="STRING" id="1802301.A2664_04780"/>
<dbReference type="InterPro" id="IPR036046">
    <property type="entry name" value="Acylphosphatase-like_dom_sf"/>
</dbReference>
<evidence type="ECO:0000256" key="4">
    <source>
        <dbReference type="PROSITE-ProRule" id="PRU00520"/>
    </source>
</evidence>
<dbReference type="Pfam" id="PF00708">
    <property type="entry name" value="Acylphosphatase"/>
    <property type="match status" value="1"/>
</dbReference>
<feature type="active site" evidence="4">
    <location>
        <position position="36"/>
    </location>
</feature>
<evidence type="ECO:0000256" key="5">
    <source>
        <dbReference type="RuleBase" id="RU004168"/>
    </source>
</evidence>
<proteinExistence type="inferred from homology"/>
<protein>
    <recommendedName>
        <fullName evidence="2 4">acylphosphatase</fullName>
        <ecNumber evidence="2 4">3.6.1.7</ecNumber>
    </recommendedName>
</protein>
<comment type="caution">
    <text evidence="7">The sequence shown here is derived from an EMBL/GenBank/DDBJ whole genome shotgun (WGS) entry which is preliminary data.</text>
</comment>
<dbReference type="PANTHER" id="PTHR47268:SF4">
    <property type="entry name" value="ACYLPHOSPHATASE"/>
    <property type="match status" value="1"/>
</dbReference>
<dbReference type="EC" id="3.6.1.7" evidence="2 4"/>
<dbReference type="Proteomes" id="UP000178873">
    <property type="component" value="Unassembled WGS sequence"/>
</dbReference>
<dbReference type="AlphaFoldDB" id="A0A1G2M6U8"/>
<keyword evidence="4" id="KW-0378">Hydrolase</keyword>
<dbReference type="GO" id="GO:0003998">
    <property type="term" value="F:acylphosphatase activity"/>
    <property type="evidence" value="ECO:0007669"/>
    <property type="project" value="UniProtKB-EC"/>
</dbReference>
<feature type="active site" evidence="4">
    <location>
        <position position="18"/>
    </location>
</feature>
<dbReference type="PANTHER" id="PTHR47268">
    <property type="entry name" value="ACYLPHOSPHATASE"/>
    <property type="match status" value="1"/>
</dbReference>
<accession>A0A1G2M6U8</accession>
<dbReference type="SUPFAM" id="SSF54975">
    <property type="entry name" value="Acylphosphatase/BLUF domain-like"/>
    <property type="match status" value="1"/>
</dbReference>
<comment type="catalytic activity">
    <reaction evidence="3 4">
        <text>an acyl phosphate + H2O = a carboxylate + phosphate + H(+)</text>
        <dbReference type="Rhea" id="RHEA:14965"/>
        <dbReference type="ChEBI" id="CHEBI:15377"/>
        <dbReference type="ChEBI" id="CHEBI:15378"/>
        <dbReference type="ChEBI" id="CHEBI:29067"/>
        <dbReference type="ChEBI" id="CHEBI:43474"/>
        <dbReference type="ChEBI" id="CHEBI:59918"/>
        <dbReference type="EC" id="3.6.1.7"/>
    </reaction>
</comment>
<comment type="similarity">
    <text evidence="1 5">Belongs to the acylphosphatase family.</text>
</comment>
<evidence type="ECO:0000313" key="7">
    <source>
        <dbReference type="EMBL" id="OHA18792.1"/>
    </source>
</evidence>
<name>A0A1G2M6U8_9BACT</name>
<evidence type="ECO:0000259" key="6">
    <source>
        <dbReference type="PROSITE" id="PS51160"/>
    </source>
</evidence>
<gene>
    <name evidence="7" type="ORF">A2664_04780</name>
</gene>
<dbReference type="Gene3D" id="3.30.70.100">
    <property type="match status" value="1"/>
</dbReference>
<evidence type="ECO:0000256" key="1">
    <source>
        <dbReference type="ARBA" id="ARBA00005614"/>
    </source>
</evidence>
<evidence type="ECO:0000256" key="3">
    <source>
        <dbReference type="ARBA" id="ARBA00047645"/>
    </source>
</evidence>
<evidence type="ECO:0000256" key="2">
    <source>
        <dbReference type="ARBA" id="ARBA00012150"/>
    </source>
</evidence>
<organism evidence="7 8">
    <name type="scientific">Candidatus Taylorbacteria bacterium RIFCSPHIGHO2_01_FULL_46_22b</name>
    <dbReference type="NCBI Taxonomy" id="1802301"/>
    <lineage>
        <taxon>Bacteria</taxon>
        <taxon>Candidatus Tayloriibacteriota</taxon>
    </lineage>
</organism>
<dbReference type="EMBL" id="MHRF01000001">
    <property type="protein sequence ID" value="OHA18792.1"/>
    <property type="molecule type" value="Genomic_DNA"/>
</dbReference>
<dbReference type="InterPro" id="IPR020456">
    <property type="entry name" value="Acylphosphatase"/>
</dbReference>
<dbReference type="InterPro" id="IPR001792">
    <property type="entry name" value="Acylphosphatase-like_dom"/>
</dbReference>
<reference evidence="7 8" key="1">
    <citation type="journal article" date="2016" name="Nat. Commun.">
        <title>Thousands of microbial genomes shed light on interconnected biogeochemical processes in an aquifer system.</title>
        <authorList>
            <person name="Anantharaman K."/>
            <person name="Brown C.T."/>
            <person name="Hug L.A."/>
            <person name="Sharon I."/>
            <person name="Castelle C.J."/>
            <person name="Probst A.J."/>
            <person name="Thomas B.C."/>
            <person name="Singh A."/>
            <person name="Wilkins M.J."/>
            <person name="Karaoz U."/>
            <person name="Brodie E.L."/>
            <person name="Williams K.H."/>
            <person name="Hubbard S.S."/>
            <person name="Banfield J.F."/>
        </authorList>
    </citation>
    <scope>NUCLEOTIDE SEQUENCE [LARGE SCALE GENOMIC DNA]</scope>
</reference>
<feature type="domain" description="Acylphosphatase-like" evidence="6">
    <location>
        <begin position="3"/>
        <end position="90"/>
    </location>
</feature>
<evidence type="ECO:0000313" key="8">
    <source>
        <dbReference type="Proteomes" id="UP000178873"/>
    </source>
</evidence>
<dbReference type="PROSITE" id="PS51160">
    <property type="entry name" value="ACYLPHOSPHATASE_3"/>
    <property type="match status" value="1"/>
</dbReference>
<sequence length="90" mass="9871">MKRLEAKAFGIVQGVFYRAFARRHARTLGITGTVRNLEDGSVEVIAEGDPALLIEFLGKLKEGSFFSKVQNIQAEYKESTGGFSGFNIEG</sequence>